<evidence type="ECO:0000259" key="3">
    <source>
        <dbReference type="Pfam" id="PF06863"/>
    </source>
</evidence>
<proteinExistence type="predicted"/>
<dbReference type="Proteomes" id="UP000239907">
    <property type="component" value="Unassembled WGS sequence"/>
</dbReference>
<gene>
    <name evidence="4" type="ORF">BSZ32_01385</name>
</gene>
<feature type="domain" description="DUF1214" evidence="2">
    <location>
        <begin position="240"/>
        <end position="325"/>
    </location>
</feature>
<dbReference type="Pfam" id="PF06863">
    <property type="entry name" value="DUF1254"/>
    <property type="match status" value="1"/>
</dbReference>
<dbReference type="InterPro" id="IPR010621">
    <property type="entry name" value="DUF1214"/>
</dbReference>
<feature type="signal peptide" evidence="1">
    <location>
        <begin position="1"/>
        <end position="21"/>
    </location>
</feature>
<evidence type="ECO:0000313" key="4">
    <source>
        <dbReference type="EMBL" id="PQJ30210.1"/>
    </source>
</evidence>
<comment type="caution">
    <text evidence="4">The sequence shown here is derived from an EMBL/GenBank/DDBJ whole genome shotgun (WGS) entry which is preliminary data.</text>
</comment>
<dbReference type="OrthoDB" id="547269at2"/>
<dbReference type="EMBL" id="MQWA01000001">
    <property type="protein sequence ID" value="PQJ30210.1"/>
    <property type="molecule type" value="Genomic_DNA"/>
</dbReference>
<dbReference type="Pfam" id="PF06742">
    <property type="entry name" value="DUF1214"/>
    <property type="match status" value="1"/>
</dbReference>
<feature type="domain" description="DUF1254" evidence="3">
    <location>
        <begin position="56"/>
        <end position="122"/>
    </location>
</feature>
<organism evidence="4 5">
    <name type="scientific">Rubritalea profundi</name>
    <dbReference type="NCBI Taxonomy" id="1658618"/>
    <lineage>
        <taxon>Bacteria</taxon>
        <taxon>Pseudomonadati</taxon>
        <taxon>Verrucomicrobiota</taxon>
        <taxon>Verrucomicrobiia</taxon>
        <taxon>Verrucomicrobiales</taxon>
        <taxon>Rubritaleaceae</taxon>
        <taxon>Rubritalea</taxon>
    </lineage>
</organism>
<dbReference type="PANTHER" id="PTHR36509:SF2">
    <property type="entry name" value="BLL3101 PROTEIN"/>
    <property type="match status" value="1"/>
</dbReference>
<dbReference type="AlphaFoldDB" id="A0A2S7U6N3"/>
<accession>A0A2S7U6N3</accession>
<feature type="chain" id="PRO_5015770465" description="Carboxylesterase" evidence="1">
    <location>
        <begin position="22"/>
        <end position="341"/>
    </location>
</feature>
<name>A0A2S7U6N3_9BACT</name>
<evidence type="ECO:0000313" key="5">
    <source>
        <dbReference type="Proteomes" id="UP000239907"/>
    </source>
</evidence>
<dbReference type="InterPro" id="IPR037049">
    <property type="entry name" value="DUF1214_C_sf"/>
</dbReference>
<dbReference type="PANTHER" id="PTHR36509">
    <property type="entry name" value="BLL3101 PROTEIN"/>
    <property type="match status" value="1"/>
</dbReference>
<evidence type="ECO:0008006" key="6">
    <source>
        <dbReference type="Google" id="ProtNLM"/>
    </source>
</evidence>
<dbReference type="SUPFAM" id="SSF160935">
    <property type="entry name" value="VPA0735-like"/>
    <property type="match status" value="1"/>
</dbReference>
<sequence length="341" mass="37807">MKRQRTLQALFAAGISISALASAHTADAVKVTADNYVRAETDLQIKVYAEGMDSFGKFNHNRGHYDVDNQVTIRGNRDTIYSFGTFDLTSPLTITLPDPGDRFQSMAVVNQDHSILPTIYGPTKKTFTMEEIGSRYILIGIRTFAAANDPADIKAAHALQDAIKVEQADIGKLVLPNWDKQGVETLREAVNVLAATITDTTGYFGKKEDLDPIHWMMGCAYGWGGNPKEAAIYINAVPEKNDGKTPYTLTVKDVPVDGFWSVTLYDSKGFMVKNDRDIYAFNNITAKKTADGSITIHFGGDPKADNHLSIMEGWNYIVRLYQPKKEIIDGTWKFPAPKEVK</sequence>
<evidence type="ECO:0000259" key="2">
    <source>
        <dbReference type="Pfam" id="PF06742"/>
    </source>
</evidence>
<dbReference type="Gene3D" id="2.60.120.600">
    <property type="entry name" value="Domain of unknown function DUF1214, C-terminal domain"/>
    <property type="match status" value="1"/>
</dbReference>
<evidence type="ECO:0000256" key="1">
    <source>
        <dbReference type="SAM" id="SignalP"/>
    </source>
</evidence>
<reference evidence="4 5" key="1">
    <citation type="submission" date="2016-12" db="EMBL/GenBank/DDBJ databases">
        <title>Study of bacterial adaptation to deep sea.</title>
        <authorList>
            <person name="Song J."/>
            <person name="Yoshizawa S."/>
            <person name="Kogure K."/>
        </authorList>
    </citation>
    <scope>NUCLEOTIDE SEQUENCE [LARGE SCALE GENOMIC DNA]</scope>
    <source>
        <strain evidence="4 5">SAORIC-165</strain>
    </source>
</reference>
<dbReference type="InterPro" id="IPR037050">
    <property type="entry name" value="DUF1254_sf"/>
</dbReference>
<keyword evidence="1" id="KW-0732">Signal</keyword>
<protein>
    <recommendedName>
        <fullName evidence="6">Carboxylesterase</fullName>
    </recommendedName>
</protein>
<dbReference type="InterPro" id="IPR010679">
    <property type="entry name" value="DUF1254"/>
</dbReference>
<dbReference type="Gene3D" id="2.60.40.1610">
    <property type="entry name" value="Domain of unknown function DUF1254"/>
    <property type="match status" value="1"/>
</dbReference>
<keyword evidence="5" id="KW-1185">Reference proteome</keyword>